<dbReference type="InterPro" id="IPR036388">
    <property type="entry name" value="WH-like_DNA-bd_sf"/>
</dbReference>
<evidence type="ECO:0000313" key="3">
    <source>
        <dbReference type="EMBL" id="AWW00871.1"/>
    </source>
</evidence>
<dbReference type="OrthoDB" id="9786141at2"/>
<dbReference type="Proteomes" id="UP000249873">
    <property type="component" value="Chromosome"/>
</dbReference>
<dbReference type="SUPFAM" id="SSF46785">
    <property type="entry name" value="Winged helix' DNA-binding domain"/>
    <property type="match status" value="1"/>
</dbReference>
<dbReference type="Pfam" id="PF21906">
    <property type="entry name" value="WHD_NrtR"/>
    <property type="match status" value="1"/>
</dbReference>
<dbReference type="PANTHER" id="PTHR43736">
    <property type="entry name" value="ADP-RIBOSE PYROPHOSPHATASE"/>
    <property type="match status" value="1"/>
</dbReference>
<evidence type="ECO:0000259" key="1">
    <source>
        <dbReference type="Pfam" id="PF00293"/>
    </source>
</evidence>
<dbReference type="SUPFAM" id="SSF55811">
    <property type="entry name" value="Nudix"/>
    <property type="match status" value="1"/>
</dbReference>
<gene>
    <name evidence="3" type="ORF">DJ013_10235</name>
</gene>
<sequence length="237" mass="28084">MKLFKAEEYIDQLSIDSVIFGYKNKELKVLVAKVHFEGDFWSLPGGFIYKEEGTDLAAARILEERTGLRDIFLEQYRVFGQEGRSNNVLFENLLNVPKSDFFTKEDFKWLSQRFVSIAYYALVEIDRVKLSKGVFDEKVEWVDYKKLPNLIMDHSLMVEHALETLRLNFDRKLIGFNLLPETFTMRELKELYEAVYDKPFARNNFQKKMLDLNVLERLEKKYTGAANKAPYLYRFKH</sequence>
<dbReference type="AlphaFoldDB" id="A0A2Z4GHP9"/>
<dbReference type="Pfam" id="PF00293">
    <property type="entry name" value="NUDIX"/>
    <property type="match status" value="1"/>
</dbReference>
<dbReference type="PANTHER" id="PTHR43736:SF4">
    <property type="entry name" value="SLR1690 PROTEIN"/>
    <property type="match status" value="1"/>
</dbReference>
<reference evidence="3 4" key="1">
    <citation type="submission" date="2018-05" db="EMBL/GenBank/DDBJ databases">
        <title>Complete genome sequence of Arcticibacterium luteifluviistationis SM1504T, a cytophagaceae bacterium isolated from Arctic surface seawater.</title>
        <authorList>
            <person name="Li Y."/>
            <person name="Qin Q.-L."/>
        </authorList>
    </citation>
    <scope>NUCLEOTIDE SEQUENCE [LARGE SCALE GENOMIC DNA]</scope>
    <source>
        <strain evidence="3 4">SM1504</strain>
    </source>
</reference>
<feature type="domain" description="Nudix hydrolase" evidence="1">
    <location>
        <begin position="24"/>
        <end position="147"/>
    </location>
</feature>
<dbReference type="Gene3D" id="1.10.10.10">
    <property type="entry name" value="Winged helix-like DNA-binding domain superfamily/Winged helix DNA-binding domain"/>
    <property type="match status" value="1"/>
</dbReference>
<dbReference type="InterPro" id="IPR015797">
    <property type="entry name" value="NUDIX_hydrolase-like_dom_sf"/>
</dbReference>
<protein>
    <submittedName>
        <fullName evidence="3">NUDIX hydrolase</fullName>
    </submittedName>
</protein>
<dbReference type="InterPro" id="IPR054105">
    <property type="entry name" value="WHD_NrtR"/>
</dbReference>
<dbReference type="InterPro" id="IPR000086">
    <property type="entry name" value="NUDIX_hydrolase_dom"/>
</dbReference>
<name>A0A2Z4GHP9_9BACT</name>
<dbReference type="RefSeq" id="WP_111374237.1">
    <property type="nucleotide sequence ID" value="NZ_CP029480.1"/>
</dbReference>
<organism evidence="3 4">
    <name type="scientific">Arcticibacterium luteifluviistationis</name>
    <dbReference type="NCBI Taxonomy" id="1784714"/>
    <lineage>
        <taxon>Bacteria</taxon>
        <taxon>Pseudomonadati</taxon>
        <taxon>Bacteroidota</taxon>
        <taxon>Cytophagia</taxon>
        <taxon>Cytophagales</taxon>
        <taxon>Leadbetterellaceae</taxon>
        <taxon>Arcticibacterium</taxon>
    </lineage>
</organism>
<dbReference type="GO" id="GO:0016787">
    <property type="term" value="F:hydrolase activity"/>
    <property type="evidence" value="ECO:0007669"/>
    <property type="project" value="UniProtKB-KW"/>
</dbReference>
<keyword evidence="3" id="KW-0378">Hydrolase</keyword>
<evidence type="ECO:0000313" key="4">
    <source>
        <dbReference type="Proteomes" id="UP000249873"/>
    </source>
</evidence>
<proteinExistence type="predicted"/>
<dbReference type="CDD" id="cd18873">
    <property type="entry name" value="NUDIX_NadM_like"/>
    <property type="match status" value="1"/>
</dbReference>
<dbReference type="InterPro" id="IPR036390">
    <property type="entry name" value="WH_DNA-bd_sf"/>
</dbReference>
<accession>A0A2Z4GHP9</accession>
<dbReference type="EMBL" id="CP029480">
    <property type="protein sequence ID" value="AWW00871.1"/>
    <property type="molecule type" value="Genomic_DNA"/>
</dbReference>
<keyword evidence="4" id="KW-1185">Reference proteome</keyword>
<feature type="domain" description="NrtR DNA-binding winged helix" evidence="2">
    <location>
        <begin position="175"/>
        <end position="235"/>
    </location>
</feature>
<dbReference type="KEGG" id="als:DJ013_10235"/>
<dbReference type="Gene3D" id="3.90.79.10">
    <property type="entry name" value="Nucleoside Triphosphate Pyrophosphohydrolase"/>
    <property type="match status" value="1"/>
</dbReference>
<evidence type="ECO:0000259" key="2">
    <source>
        <dbReference type="Pfam" id="PF21906"/>
    </source>
</evidence>